<keyword evidence="4" id="KW-1185">Reference proteome</keyword>
<dbReference type="PANTHER" id="PTHR42928:SF5">
    <property type="entry name" value="BLR1237 PROTEIN"/>
    <property type="match status" value="1"/>
</dbReference>
<dbReference type="Gene3D" id="3.40.190.10">
    <property type="entry name" value="Periplasmic binding protein-like II"/>
    <property type="match status" value="1"/>
</dbReference>
<evidence type="ECO:0000313" key="3">
    <source>
        <dbReference type="EMBL" id="MDN3565640.1"/>
    </source>
</evidence>
<gene>
    <name evidence="3" type="ORF">QWZ14_14830</name>
</gene>
<name>A0ABT8A7K2_9PROT</name>
<dbReference type="Proteomes" id="UP001529369">
    <property type="component" value="Unassembled WGS sequence"/>
</dbReference>
<protein>
    <submittedName>
        <fullName evidence="3">Tripartite tricarboxylate transporter substrate binding protein</fullName>
    </submittedName>
</protein>
<comment type="similarity">
    <text evidence="1">Belongs to the UPF0065 (bug) family.</text>
</comment>
<keyword evidence="2" id="KW-0732">Signal</keyword>
<dbReference type="RefSeq" id="WP_290317492.1">
    <property type="nucleotide sequence ID" value="NZ_JAUFPN010000150.1"/>
</dbReference>
<dbReference type="SUPFAM" id="SSF53850">
    <property type="entry name" value="Periplasmic binding protein-like II"/>
    <property type="match status" value="1"/>
</dbReference>
<evidence type="ECO:0000256" key="2">
    <source>
        <dbReference type="SAM" id="SignalP"/>
    </source>
</evidence>
<feature type="signal peptide" evidence="2">
    <location>
        <begin position="1"/>
        <end position="30"/>
    </location>
</feature>
<proteinExistence type="inferred from homology"/>
<dbReference type="PIRSF" id="PIRSF017082">
    <property type="entry name" value="YflP"/>
    <property type="match status" value="1"/>
</dbReference>
<organism evidence="3 4">
    <name type="scientific">Paeniroseomonas aquatica</name>
    <dbReference type="NCBI Taxonomy" id="373043"/>
    <lineage>
        <taxon>Bacteria</taxon>
        <taxon>Pseudomonadati</taxon>
        <taxon>Pseudomonadota</taxon>
        <taxon>Alphaproteobacteria</taxon>
        <taxon>Acetobacterales</taxon>
        <taxon>Acetobacteraceae</taxon>
        <taxon>Paeniroseomonas</taxon>
    </lineage>
</organism>
<dbReference type="PANTHER" id="PTHR42928">
    <property type="entry name" value="TRICARBOXYLATE-BINDING PROTEIN"/>
    <property type="match status" value="1"/>
</dbReference>
<dbReference type="InterPro" id="IPR042100">
    <property type="entry name" value="Bug_dom1"/>
</dbReference>
<dbReference type="CDD" id="cd07012">
    <property type="entry name" value="PBP2_Bug_TTT"/>
    <property type="match status" value="1"/>
</dbReference>
<dbReference type="Pfam" id="PF03401">
    <property type="entry name" value="TctC"/>
    <property type="match status" value="1"/>
</dbReference>
<evidence type="ECO:0000256" key="1">
    <source>
        <dbReference type="ARBA" id="ARBA00006987"/>
    </source>
</evidence>
<dbReference type="PROSITE" id="PS51318">
    <property type="entry name" value="TAT"/>
    <property type="match status" value="1"/>
</dbReference>
<dbReference type="InterPro" id="IPR006311">
    <property type="entry name" value="TAT_signal"/>
</dbReference>
<evidence type="ECO:0000313" key="4">
    <source>
        <dbReference type="Proteomes" id="UP001529369"/>
    </source>
</evidence>
<accession>A0ABT8A7K2</accession>
<dbReference type="InterPro" id="IPR005064">
    <property type="entry name" value="BUG"/>
</dbReference>
<dbReference type="EMBL" id="JAUFPN010000150">
    <property type="protein sequence ID" value="MDN3565640.1"/>
    <property type="molecule type" value="Genomic_DNA"/>
</dbReference>
<dbReference type="Gene3D" id="3.40.190.150">
    <property type="entry name" value="Bordetella uptake gene, domain 1"/>
    <property type="match status" value="1"/>
</dbReference>
<comment type="caution">
    <text evidence="3">The sequence shown here is derived from an EMBL/GenBank/DDBJ whole genome shotgun (WGS) entry which is preliminary data.</text>
</comment>
<feature type="chain" id="PRO_5047531873" evidence="2">
    <location>
        <begin position="31"/>
        <end position="332"/>
    </location>
</feature>
<reference evidence="4" key="1">
    <citation type="journal article" date="2019" name="Int. J. Syst. Evol. Microbiol.">
        <title>The Global Catalogue of Microorganisms (GCM) 10K type strain sequencing project: providing services to taxonomists for standard genome sequencing and annotation.</title>
        <authorList>
            <consortium name="The Broad Institute Genomics Platform"/>
            <consortium name="The Broad Institute Genome Sequencing Center for Infectious Disease"/>
            <person name="Wu L."/>
            <person name="Ma J."/>
        </authorList>
    </citation>
    <scope>NUCLEOTIDE SEQUENCE [LARGE SCALE GENOMIC DNA]</scope>
    <source>
        <strain evidence="4">CECT 7131</strain>
    </source>
</reference>
<sequence length="332" mass="34998">MSEPRFASRRLILGTAMGATLGASLGTTLAAPALAQGAFPNRPVSMIIPFPPGGTTDVTLRALAEGAARRLSQQVVVDNRPGAANTLGAAMVARARPDGYLLTQLPASAIRVQLLQKLAYDTLRDFTPVLCVTGYSYVTIAKGGRFPGGWADFVAEARRRPGELSYGSTGVNGTPHVTMAELAAKEGINIIHVPFRGDADGSQALLGGHIDVMAGGSGLATLVDGGAAQFMHVWNAERLARWPQAPTLKELGYDMVVTTPFGLVAPAGVDPGVTRVLHDAFAASARSGEFKAVLARYDMPDEYRNSADYGTLLRETVAREEALIRRLNLTAG</sequence>